<dbReference type="EMBL" id="CP067136">
    <property type="protein sequence ID" value="WCR07541.1"/>
    <property type="molecule type" value="Genomic_DNA"/>
</dbReference>
<protein>
    <submittedName>
        <fullName evidence="1">Head-tail adaptor protein</fullName>
    </submittedName>
</protein>
<gene>
    <name evidence="1" type="ORF">JHX87_01420</name>
</gene>
<dbReference type="Gene3D" id="2.40.10.270">
    <property type="entry name" value="Bacteriophage SPP1 head-tail adaptor protein"/>
    <property type="match status" value="1"/>
</dbReference>
<name>A0ABY7SL52_9RHOB</name>
<keyword evidence="2" id="KW-1185">Reference proteome</keyword>
<evidence type="ECO:0000313" key="1">
    <source>
        <dbReference type="EMBL" id="WCR07541.1"/>
    </source>
</evidence>
<dbReference type="Pfam" id="PF05521">
    <property type="entry name" value="Phage_HCP"/>
    <property type="match status" value="1"/>
</dbReference>
<accession>A0ABY7SL52</accession>
<organism evidence="1 2">
    <name type="scientific">Paracoccus fistulariae</name>
    <dbReference type="NCBI Taxonomy" id="658446"/>
    <lineage>
        <taxon>Bacteria</taxon>
        <taxon>Pseudomonadati</taxon>
        <taxon>Pseudomonadota</taxon>
        <taxon>Alphaproteobacteria</taxon>
        <taxon>Rhodobacterales</taxon>
        <taxon>Paracoccaceae</taxon>
        <taxon>Paracoccus</taxon>
    </lineage>
</organism>
<dbReference type="InterPro" id="IPR038666">
    <property type="entry name" value="SSP1_head-tail_sf"/>
</dbReference>
<evidence type="ECO:0000313" key="2">
    <source>
        <dbReference type="Proteomes" id="UP001219349"/>
    </source>
</evidence>
<sequence>MAAPRLNIELGLEAAEREGDGLGGYRLVWRQLGKLWAEMRAGSGRERFGQVGAESVVPWKVTVRGAPLGDPRRPAAGQRFRRGDRLFRIEAVAEGGPDGRWLVCHAREEELA</sequence>
<reference evidence="1 2" key="1">
    <citation type="submission" date="2021-01" db="EMBL/GenBank/DDBJ databases">
        <title>Biogeographic distribution of Paracoccus.</title>
        <authorList>
            <person name="Hollensteiner J."/>
            <person name="Leineberger J."/>
            <person name="Brinkhoff T."/>
            <person name="Daniel R."/>
        </authorList>
    </citation>
    <scope>NUCLEOTIDE SEQUENCE [LARGE SCALE GENOMIC DNA]</scope>
    <source>
        <strain evidence="1 2">KCTC 22803</strain>
    </source>
</reference>
<dbReference type="InterPro" id="IPR008767">
    <property type="entry name" value="Phage_SPP1_head-tail_adaptor"/>
</dbReference>
<dbReference type="Proteomes" id="UP001219349">
    <property type="component" value="Chromosome"/>
</dbReference>
<proteinExistence type="predicted"/>
<dbReference type="RefSeq" id="WP_271884607.1">
    <property type="nucleotide sequence ID" value="NZ_CP067136.1"/>
</dbReference>